<dbReference type="Proteomes" id="UP000011612">
    <property type="component" value="Unassembled WGS sequence"/>
</dbReference>
<dbReference type="PATRIC" id="fig|1230453.4.peg.2296"/>
<evidence type="ECO:0000256" key="1">
    <source>
        <dbReference type="SAM" id="Coils"/>
    </source>
</evidence>
<dbReference type="Pfam" id="PF23432">
    <property type="entry name" value="DUF7118"/>
    <property type="match status" value="1"/>
</dbReference>
<evidence type="ECO:0000313" key="3">
    <source>
        <dbReference type="Proteomes" id="UP000011612"/>
    </source>
</evidence>
<feature type="coiled-coil region" evidence="1">
    <location>
        <begin position="141"/>
        <end position="168"/>
    </location>
</feature>
<evidence type="ECO:0000313" key="2">
    <source>
        <dbReference type="EMBL" id="ELZ84663.1"/>
    </source>
</evidence>
<dbReference type="InterPro" id="IPR055542">
    <property type="entry name" value="DUF7118"/>
</dbReference>
<accession>M0HLJ3</accession>
<sequence length="385" mass="43274">MLLDGVAVSDPDDPIASLRRAAERRSEKREQVDDIGLETLRTVADAYRDVETLLDRYEERITDRDDLEGYIEFRERLTEVLEALDADIRHSEAFVDANDALTTGVTSTLSTSDVDRARAALDPVRNDASLLDAWQSARDDYRSARHEAERHEAELRDRVEELERVRELGAADLDAPTQDIRVPIESYNDAVTDAFNRFLRDASARDVLEFLETATAYPLVELPAPPAPLRDYLHTASVGTEPVSVLVEYAEYSRSKLDHYVSDPQSFQAAVGPHTRLLATLSADPLTVEWPPKPASELRWRMRELVAAVGRFADEETVALARAVRALTERDDYDRLRDAAVAREVLTDEQRARLKRGAVEEELEAKRAAAEDVAACLDEHPPLDE</sequence>
<protein>
    <submittedName>
        <fullName evidence="2">Uncharacterized protein</fullName>
    </submittedName>
</protein>
<dbReference type="AlphaFoldDB" id="M0HLJ3"/>
<gene>
    <name evidence="2" type="ORF">C453_11631</name>
</gene>
<dbReference type="STRING" id="1230453.C453_11631"/>
<keyword evidence="3" id="KW-1185">Reference proteome</keyword>
<comment type="caution">
    <text evidence="2">The sequence shown here is derived from an EMBL/GenBank/DDBJ whole genome shotgun (WGS) entry which is preliminary data.</text>
</comment>
<organism evidence="2 3">
    <name type="scientific">Haloferax elongans ATCC BAA-1513</name>
    <dbReference type="NCBI Taxonomy" id="1230453"/>
    <lineage>
        <taxon>Archaea</taxon>
        <taxon>Methanobacteriati</taxon>
        <taxon>Methanobacteriota</taxon>
        <taxon>Stenosarchaea group</taxon>
        <taxon>Halobacteria</taxon>
        <taxon>Halobacteriales</taxon>
        <taxon>Haloferacaceae</taxon>
        <taxon>Haloferax</taxon>
    </lineage>
</organism>
<reference evidence="2 3" key="1">
    <citation type="journal article" date="2014" name="PLoS Genet.">
        <title>Phylogenetically driven sequencing of extremely halophilic archaea reveals strategies for static and dynamic osmo-response.</title>
        <authorList>
            <person name="Becker E.A."/>
            <person name="Seitzer P.M."/>
            <person name="Tritt A."/>
            <person name="Larsen D."/>
            <person name="Krusor M."/>
            <person name="Yao A.I."/>
            <person name="Wu D."/>
            <person name="Madern D."/>
            <person name="Eisen J.A."/>
            <person name="Darling A.E."/>
            <person name="Facciotti M.T."/>
        </authorList>
    </citation>
    <scope>NUCLEOTIDE SEQUENCE [LARGE SCALE GENOMIC DNA]</scope>
    <source>
        <strain evidence="2 3">ATCC BAA-1513</strain>
    </source>
</reference>
<name>M0HLJ3_HALEO</name>
<proteinExistence type="predicted"/>
<dbReference type="EMBL" id="AOLK01000019">
    <property type="protein sequence ID" value="ELZ84663.1"/>
    <property type="molecule type" value="Genomic_DNA"/>
</dbReference>
<keyword evidence="1" id="KW-0175">Coiled coil</keyword>